<gene>
    <name evidence="3" type="ORF">TRIP_B330636</name>
</gene>
<protein>
    <recommendedName>
        <fullName evidence="4">Permease</fullName>
    </recommendedName>
</protein>
<dbReference type="AlphaFoldDB" id="A0A653AA53"/>
<sequence length="218" mass="23197">MFEGAKKRFQGKVFRSRFLFPALVLVLYIASGLAAPEKTIQALNRSVGIFYHLLMPLLMVFGCMVGINALLDPSRVAEFLGRGSVVKKQILSVAAGFLSTGPIYAWYPLLKELREKGAAFSLIAVFLVNRSVKPFLLPLMITFFGWPYVAVFTGLTVVGSLGVGVIVGLVLDPLAVSSPKYGGGNASKDSPSAGTELARGDDGKTATHHPGAARRPGG</sequence>
<evidence type="ECO:0000256" key="2">
    <source>
        <dbReference type="SAM" id="Phobius"/>
    </source>
</evidence>
<keyword evidence="2" id="KW-1133">Transmembrane helix</keyword>
<feature type="region of interest" description="Disordered" evidence="1">
    <location>
        <begin position="179"/>
        <end position="218"/>
    </location>
</feature>
<organism evidence="3">
    <name type="scientific">Uncultured Desulfatiglans sp</name>
    <dbReference type="NCBI Taxonomy" id="1748965"/>
    <lineage>
        <taxon>Bacteria</taxon>
        <taxon>Pseudomonadati</taxon>
        <taxon>Thermodesulfobacteriota</taxon>
        <taxon>Desulfobacteria</taxon>
        <taxon>Desulfatiglandales</taxon>
        <taxon>Desulfatiglandaceae</taxon>
        <taxon>Desulfatiglans</taxon>
        <taxon>environmental samples</taxon>
    </lineage>
</organism>
<feature type="transmembrane region" description="Helical" evidence="2">
    <location>
        <begin position="50"/>
        <end position="70"/>
    </location>
</feature>
<proteinExistence type="predicted"/>
<feature type="transmembrane region" description="Helical" evidence="2">
    <location>
        <begin position="148"/>
        <end position="171"/>
    </location>
</feature>
<reference evidence="3" key="1">
    <citation type="submission" date="2018-07" db="EMBL/GenBank/DDBJ databases">
        <authorList>
            <consortium name="Genoscope - CEA"/>
            <person name="William W."/>
        </authorList>
    </citation>
    <scope>NUCLEOTIDE SEQUENCE</scope>
    <source>
        <strain evidence="3">IK1</strain>
    </source>
</reference>
<keyword evidence="2" id="KW-0472">Membrane</keyword>
<evidence type="ECO:0000313" key="3">
    <source>
        <dbReference type="EMBL" id="VBB44532.1"/>
    </source>
</evidence>
<feature type="transmembrane region" description="Helical" evidence="2">
    <location>
        <begin position="90"/>
        <end position="107"/>
    </location>
</feature>
<evidence type="ECO:0008006" key="4">
    <source>
        <dbReference type="Google" id="ProtNLM"/>
    </source>
</evidence>
<dbReference type="EMBL" id="UPXX01000027">
    <property type="protein sequence ID" value="VBB44532.1"/>
    <property type="molecule type" value="Genomic_DNA"/>
</dbReference>
<accession>A0A653AA53</accession>
<evidence type="ECO:0000256" key="1">
    <source>
        <dbReference type="SAM" id="MobiDB-lite"/>
    </source>
</evidence>
<name>A0A653AA53_UNCDX</name>
<keyword evidence="2" id="KW-0812">Transmembrane</keyword>